<dbReference type="PANTHER" id="PTHR43422:SF3">
    <property type="entry name" value="THIAMINE THIAZOLE SYNTHASE"/>
    <property type="match status" value="1"/>
</dbReference>
<dbReference type="EMBL" id="QVIG01000001">
    <property type="protein sequence ID" value="RGD57268.1"/>
    <property type="molecule type" value="Genomic_DNA"/>
</dbReference>
<accession>A0A372ZN03</accession>
<dbReference type="Pfam" id="PF12831">
    <property type="entry name" value="FAD_oxidored"/>
    <property type="match status" value="1"/>
</dbReference>
<dbReference type="RefSeq" id="WP_117486081.1">
    <property type="nucleotide sequence ID" value="NZ_QVIG01000001.1"/>
</dbReference>
<dbReference type="Gene3D" id="3.50.50.60">
    <property type="entry name" value="FAD/NAD(P)-binding domain"/>
    <property type="match status" value="1"/>
</dbReference>
<evidence type="ECO:0000313" key="1">
    <source>
        <dbReference type="EMBL" id="RGD57268.1"/>
    </source>
</evidence>
<gene>
    <name evidence="1" type="ORF">DR950_05190</name>
</gene>
<proteinExistence type="predicted"/>
<name>A0A372ZN03_9ACTN</name>
<sequence length="463" mass="50908">MGTRTDECAVVLGGSIAGLLAARVLAESYPRVVVVERDRILGVRGPRRGVPHGNHAHGLVARGHQIMESLFPGLTDELVAAGVRPGDFSADIRWYFNGLRLRPAHTGLPSVPATRPVLEYHLRERVRALPEVTFLEEHDVIAPVTDTTRRRVTGVRVQRRAPGSTERTLSAHLVVDTTGRGSRTPRWLADLGYEAPPEERIEIDLAYTTRHYRLKGDPFGSDIAIIPAATPSHPRGAFFYRVPGEDNRVELSVTGIVGDHPPVDPEGFHAFVRSLPVPEIHEAIRDAEPLDEPLRFRFPASVRRDYHRLERFPAGLVVLGDAVCSFNPAYAQGMTSAALQALVLRRHTAGRRLPNPRAYFRDVAREIRAPWSFAAVTDLGYPGVAGRRTPQTHLVNRYAALAQRAAVHDPRITEALVRIAGLVATPQSLMHPRTLLRVLRAARRPVPPPAGAHAGAPELSGRN</sequence>
<dbReference type="Proteomes" id="UP000263377">
    <property type="component" value="Unassembled WGS sequence"/>
</dbReference>
<reference evidence="1 2" key="1">
    <citation type="submission" date="2018-08" db="EMBL/GenBank/DDBJ databases">
        <title>Diversity &amp; Physiological Properties of Lignin-Decomposing Actinobacteria from Soil.</title>
        <authorList>
            <person name="Roh S.G."/>
            <person name="Kim S.B."/>
        </authorList>
    </citation>
    <scope>NUCLEOTIDE SEQUENCE [LARGE SCALE GENOMIC DNA]</scope>
    <source>
        <strain evidence="1 2">MMS17-GH009</strain>
    </source>
</reference>
<dbReference type="AlphaFoldDB" id="A0A372ZN03"/>
<evidence type="ECO:0000313" key="2">
    <source>
        <dbReference type="Proteomes" id="UP000263377"/>
    </source>
</evidence>
<protein>
    <submittedName>
        <fullName evidence="1">FAD-dependent oxidoreductase</fullName>
    </submittedName>
</protein>
<dbReference type="InterPro" id="IPR036188">
    <property type="entry name" value="FAD/NAD-bd_sf"/>
</dbReference>
<organism evidence="1 2">
    <name type="scientific">Kitasatospora xanthocidica</name>
    <dbReference type="NCBI Taxonomy" id="83382"/>
    <lineage>
        <taxon>Bacteria</taxon>
        <taxon>Bacillati</taxon>
        <taxon>Actinomycetota</taxon>
        <taxon>Actinomycetes</taxon>
        <taxon>Kitasatosporales</taxon>
        <taxon>Streptomycetaceae</taxon>
        <taxon>Kitasatospora</taxon>
    </lineage>
</organism>
<dbReference type="PANTHER" id="PTHR43422">
    <property type="entry name" value="THIAMINE THIAZOLE SYNTHASE"/>
    <property type="match status" value="1"/>
</dbReference>
<dbReference type="SUPFAM" id="SSF51905">
    <property type="entry name" value="FAD/NAD(P)-binding domain"/>
    <property type="match status" value="1"/>
</dbReference>
<keyword evidence="2" id="KW-1185">Reference proteome</keyword>
<comment type="caution">
    <text evidence="1">The sequence shown here is derived from an EMBL/GenBank/DDBJ whole genome shotgun (WGS) entry which is preliminary data.</text>
</comment>